<name>A0A939IK40_CLOAM</name>
<keyword evidence="1" id="KW-0812">Transmembrane</keyword>
<gene>
    <name evidence="2" type="ORF">JYB65_12645</name>
</gene>
<keyword evidence="1" id="KW-1133">Transmembrane helix</keyword>
<dbReference type="Proteomes" id="UP000664545">
    <property type="component" value="Unassembled WGS sequence"/>
</dbReference>
<feature type="transmembrane region" description="Helical" evidence="1">
    <location>
        <begin position="62"/>
        <end position="83"/>
    </location>
</feature>
<keyword evidence="3" id="KW-1185">Reference proteome</keyword>
<dbReference type="EMBL" id="JAFJZZ010000007">
    <property type="protein sequence ID" value="MBN7774209.1"/>
    <property type="molecule type" value="Genomic_DNA"/>
</dbReference>
<evidence type="ECO:0000313" key="2">
    <source>
        <dbReference type="EMBL" id="MBN7774209.1"/>
    </source>
</evidence>
<proteinExistence type="predicted"/>
<accession>A0A939IK40</accession>
<evidence type="ECO:0000256" key="1">
    <source>
        <dbReference type="SAM" id="Phobius"/>
    </source>
</evidence>
<reference evidence="2" key="1">
    <citation type="submission" date="2021-02" db="EMBL/GenBank/DDBJ databases">
        <title>Abyssanaerobacter marinus gen.nov., sp., nov, anaerobic bacterium isolated from the Onnuri vent field of Indian Ocean and suggestion of Mogibacteriaceae fam. nov., and proposal of reclassification of ambiguous this family's genus member.</title>
        <authorList>
            <person name="Kim Y.J."/>
            <person name="Yang J.-A."/>
        </authorList>
    </citation>
    <scope>NUCLEOTIDE SEQUENCE</scope>
    <source>
        <strain evidence="2">DSM 2634</strain>
    </source>
</reference>
<dbReference type="AlphaFoldDB" id="A0A939IK40"/>
<evidence type="ECO:0000313" key="3">
    <source>
        <dbReference type="Proteomes" id="UP000664545"/>
    </source>
</evidence>
<evidence type="ECO:0008006" key="4">
    <source>
        <dbReference type="Google" id="ProtNLM"/>
    </source>
</evidence>
<dbReference type="RefSeq" id="WP_206583050.1">
    <property type="nucleotide sequence ID" value="NZ_JAFJZZ010000007.1"/>
</dbReference>
<feature type="transmembrane region" description="Helical" evidence="1">
    <location>
        <begin position="30"/>
        <end position="50"/>
    </location>
</feature>
<feature type="transmembrane region" description="Helical" evidence="1">
    <location>
        <begin position="7"/>
        <end position="24"/>
    </location>
</feature>
<protein>
    <recommendedName>
        <fullName evidence="4">DUF3953 domain-containing protein</fullName>
    </recommendedName>
</protein>
<sequence length="85" mass="9430">MEKQKLFKNIMIIAGIVAIAYMGLNALKGIRIPGFLPFTFVVLMAAMYKLEEMGPNKRKNKMILIIIMVLEVVAGIMQITAAMGN</sequence>
<organism evidence="2 3">
    <name type="scientific">Clostridium aminobutyricum</name>
    <dbReference type="NCBI Taxonomy" id="33953"/>
    <lineage>
        <taxon>Bacteria</taxon>
        <taxon>Bacillati</taxon>
        <taxon>Bacillota</taxon>
        <taxon>Clostridia</taxon>
        <taxon>Eubacteriales</taxon>
        <taxon>Clostridiaceae</taxon>
        <taxon>Clostridium</taxon>
    </lineage>
</organism>
<keyword evidence="1" id="KW-0472">Membrane</keyword>
<comment type="caution">
    <text evidence="2">The sequence shown here is derived from an EMBL/GenBank/DDBJ whole genome shotgun (WGS) entry which is preliminary data.</text>
</comment>